<proteinExistence type="predicted"/>
<sequence>MWTGESVNAVQQLVTALSVLFIVFLIRAWWNWQTAGRGFRPIPSKGSLGWPIIGETLSVAQCAGDFTFERLAERTYGTMFKTHLFLKPWIVITTPEEMKFVLDDPHKQMITGSPTSMKRDIRTL</sequence>
<gene>
    <name evidence="2" type="ORF">R1sor_025757</name>
</gene>
<dbReference type="InterPro" id="IPR036396">
    <property type="entry name" value="Cyt_P450_sf"/>
</dbReference>
<dbReference type="Proteomes" id="UP001633002">
    <property type="component" value="Unassembled WGS sequence"/>
</dbReference>
<keyword evidence="1" id="KW-0472">Membrane</keyword>
<keyword evidence="1" id="KW-1133">Transmembrane helix</keyword>
<comment type="caution">
    <text evidence="2">The sequence shown here is derived from an EMBL/GenBank/DDBJ whole genome shotgun (WGS) entry which is preliminary data.</text>
</comment>
<organism evidence="2 3">
    <name type="scientific">Riccia sorocarpa</name>
    <dbReference type="NCBI Taxonomy" id="122646"/>
    <lineage>
        <taxon>Eukaryota</taxon>
        <taxon>Viridiplantae</taxon>
        <taxon>Streptophyta</taxon>
        <taxon>Embryophyta</taxon>
        <taxon>Marchantiophyta</taxon>
        <taxon>Marchantiopsida</taxon>
        <taxon>Marchantiidae</taxon>
        <taxon>Marchantiales</taxon>
        <taxon>Ricciaceae</taxon>
        <taxon>Riccia</taxon>
    </lineage>
</organism>
<dbReference type="Gene3D" id="1.10.630.10">
    <property type="entry name" value="Cytochrome P450"/>
    <property type="match status" value="1"/>
</dbReference>
<protein>
    <recommendedName>
        <fullName evidence="4">Cytochrome P450</fullName>
    </recommendedName>
</protein>
<reference evidence="2 3" key="1">
    <citation type="submission" date="2024-09" db="EMBL/GenBank/DDBJ databases">
        <title>Chromosome-scale assembly of Riccia sorocarpa.</title>
        <authorList>
            <person name="Paukszto L."/>
        </authorList>
    </citation>
    <scope>NUCLEOTIDE SEQUENCE [LARGE SCALE GENOMIC DNA]</scope>
    <source>
        <strain evidence="2">LP-2024</strain>
        <tissue evidence="2">Aerial parts of the thallus</tissue>
    </source>
</reference>
<dbReference type="SUPFAM" id="SSF48264">
    <property type="entry name" value="Cytochrome P450"/>
    <property type="match status" value="1"/>
</dbReference>
<name>A0ABD3GBJ9_9MARC</name>
<keyword evidence="3" id="KW-1185">Reference proteome</keyword>
<accession>A0ABD3GBJ9</accession>
<keyword evidence="1" id="KW-0812">Transmembrane</keyword>
<feature type="transmembrane region" description="Helical" evidence="1">
    <location>
        <begin position="12"/>
        <end position="30"/>
    </location>
</feature>
<evidence type="ECO:0000313" key="2">
    <source>
        <dbReference type="EMBL" id="KAL3675809.1"/>
    </source>
</evidence>
<evidence type="ECO:0000256" key="1">
    <source>
        <dbReference type="SAM" id="Phobius"/>
    </source>
</evidence>
<dbReference type="EMBL" id="JBJQOH010000008">
    <property type="protein sequence ID" value="KAL3675809.1"/>
    <property type="molecule type" value="Genomic_DNA"/>
</dbReference>
<dbReference type="AlphaFoldDB" id="A0ABD3GBJ9"/>
<evidence type="ECO:0000313" key="3">
    <source>
        <dbReference type="Proteomes" id="UP001633002"/>
    </source>
</evidence>
<evidence type="ECO:0008006" key="4">
    <source>
        <dbReference type="Google" id="ProtNLM"/>
    </source>
</evidence>